<dbReference type="Proteomes" id="UP000317716">
    <property type="component" value="Unassembled WGS sequence"/>
</dbReference>
<dbReference type="AlphaFoldDB" id="A0A538SK61"/>
<dbReference type="EMBL" id="VBOS01000355">
    <property type="protein sequence ID" value="TMQ51759.1"/>
    <property type="molecule type" value="Genomic_DNA"/>
</dbReference>
<organism evidence="2 3">
    <name type="scientific">Eiseniibacteriota bacterium</name>
    <dbReference type="NCBI Taxonomy" id="2212470"/>
    <lineage>
        <taxon>Bacteria</taxon>
        <taxon>Candidatus Eiseniibacteriota</taxon>
    </lineage>
</organism>
<proteinExistence type="predicted"/>
<reference evidence="2 3" key="1">
    <citation type="journal article" date="2019" name="Nat. Microbiol.">
        <title>Mediterranean grassland soil C-N compound turnover is dependent on rainfall and depth, and is mediated by genomically divergent microorganisms.</title>
        <authorList>
            <person name="Diamond S."/>
            <person name="Andeer P.F."/>
            <person name="Li Z."/>
            <person name="Crits-Christoph A."/>
            <person name="Burstein D."/>
            <person name="Anantharaman K."/>
            <person name="Lane K.R."/>
            <person name="Thomas B.C."/>
            <person name="Pan C."/>
            <person name="Northen T.R."/>
            <person name="Banfield J.F."/>
        </authorList>
    </citation>
    <scope>NUCLEOTIDE SEQUENCE [LARGE SCALE GENOMIC DNA]</scope>
    <source>
        <strain evidence="2">WS_2</strain>
    </source>
</reference>
<evidence type="ECO:0000313" key="3">
    <source>
        <dbReference type="Proteomes" id="UP000317716"/>
    </source>
</evidence>
<protein>
    <submittedName>
        <fullName evidence="2">Uncharacterized protein</fullName>
    </submittedName>
</protein>
<name>A0A538SK61_UNCEI</name>
<feature type="signal peptide" evidence="1">
    <location>
        <begin position="1"/>
        <end position="24"/>
    </location>
</feature>
<keyword evidence="1" id="KW-0732">Signal</keyword>
<evidence type="ECO:0000256" key="1">
    <source>
        <dbReference type="SAM" id="SignalP"/>
    </source>
</evidence>
<sequence>MSRRTALTLIVVLAALALPGQALAASTNGSAGDMPALYDGHLFTINFKQEPGGGEAALLAHNGSINTIYMSDQAEAAGVTFTSVLDAIQGDGFNPLWQEVQIVFSTIPPQQFFSDNEILAAAAAGQIALVPTTEVYRCSVVGTP</sequence>
<feature type="chain" id="PRO_5021729705" evidence="1">
    <location>
        <begin position="25"/>
        <end position="144"/>
    </location>
</feature>
<gene>
    <name evidence="2" type="ORF">E6K72_10055</name>
</gene>
<accession>A0A538SK61</accession>
<evidence type="ECO:0000313" key="2">
    <source>
        <dbReference type="EMBL" id="TMQ51759.1"/>
    </source>
</evidence>
<comment type="caution">
    <text evidence="2">The sequence shown here is derived from an EMBL/GenBank/DDBJ whole genome shotgun (WGS) entry which is preliminary data.</text>
</comment>